<protein>
    <submittedName>
        <fullName evidence="2">Aminopeptidase</fullName>
    </submittedName>
</protein>
<dbReference type="PIRSF" id="PIRSF038991">
    <property type="entry name" value="Protein_AbrB"/>
    <property type="match status" value="1"/>
</dbReference>
<feature type="transmembrane region" description="Helical" evidence="1">
    <location>
        <begin position="53"/>
        <end position="73"/>
    </location>
</feature>
<feature type="transmembrane region" description="Helical" evidence="1">
    <location>
        <begin position="298"/>
        <end position="316"/>
    </location>
</feature>
<dbReference type="InterPro" id="IPR007820">
    <property type="entry name" value="AbrB_fam"/>
</dbReference>
<evidence type="ECO:0000313" key="2">
    <source>
        <dbReference type="EMBL" id="PNZ29475.1"/>
    </source>
</evidence>
<organism evidence="2 3">
    <name type="scientific">Staphylococcus rostri</name>
    <dbReference type="NCBI Taxonomy" id="522262"/>
    <lineage>
        <taxon>Bacteria</taxon>
        <taxon>Bacillati</taxon>
        <taxon>Bacillota</taxon>
        <taxon>Bacilli</taxon>
        <taxon>Bacillales</taxon>
        <taxon>Staphylococcaceae</taxon>
        <taxon>Staphylococcus</taxon>
    </lineage>
</organism>
<evidence type="ECO:0000256" key="1">
    <source>
        <dbReference type="SAM" id="Phobius"/>
    </source>
</evidence>
<accession>A0A2K3YV60</accession>
<feature type="transmembrane region" description="Helical" evidence="1">
    <location>
        <begin position="186"/>
        <end position="205"/>
    </location>
</feature>
<dbReference type="GO" id="GO:0004177">
    <property type="term" value="F:aminopeptidase activity"/>
    <property type="evidence" value="ECO:0007669"/>
    <property type="project" value="UniProtKB-KW"/>
</dbReference>
<keyword evidence="1" id="KW-0472">Membrane</keyword>
<dbReference type="GO" id="GO:0016020">
    <property type="term" value="C:membrane"/>
    <property type="evidence" value="ECO:0007669"/>
    <property type="project" value="InterPro"/>
</dbReference>
<dbReference type="RefSeq" id="WP_103357383.1">
    <property type="nucleotide sequence ID" value="NZ_CP113107.1"/>
</dbReference>
<dbReference type="OrthoDB" id="5460360at2"/>
<evidence type="ECO:0000313" key="3">
    <source>
        <dbReference type="Proteomes" id="UP000242752"/>
    </source>
</evidence>
<comment type="caution">
    <text evidence="2">The sequence shown here is derived from an EMBL/GenBank/DDBJ whole genome shotgun (WGS) entry which is preliminary data.</text>
</comment>
<dbReference type="PANTHER" id="PTHR38457:SF1">
    <property type="entry name" value="REGULATOR ABRB-RELATED"/>
    <property type="match status" value="1"/>
</dbReference>
<keyword evidence="2" id="KW-0031">Aminopeptidase</keyword>
<gene>
    <name evidence="2" type="ORF">CD122_02195</name>
</gene>
<keyword evidence="3" id="KW-1185">Reference proteome</keyword>
<dbReference type="PANTHER" id="PTHR38457">
    <property type="entry name" value="REGULATOR ABRB-RELATED"/>
    <property type="match status" value="1"/>
</dbReference>
<dbReference type="Proteomes" id="UP000242752">
    <property type="component" value="Unassembled WGS sequence"/>
</dbReference>
<feature type="transmembrane region" description="Helical" evidence="1">
    <location>
        <begin position="85"/>
        <end position="105"/>
    </location>
</feature>
<keyword evidence="1" id="KW-1133">Transmembrane helix</keyword>
<keyword evidence="2" id="KW-0378">Hydrolase</keyword>
<feature type="transmembrane region" description="Helical" evidence="1">
    <location>
        <begin position="6"/>
        <end position="24"/>
    </location>
</feature>
<dbReference type="GO" id="GO:0010468">
    <property type="term" value="P:regulation of gene expression"/>
    <property type="evidence" value="ECO:0007669"/>
    <property type="project" value="InterPro"/>
</dbReference>
<name>A0A2K3YV60_9STAP</name>
<keyword evidence="1" id="KW-0812">Transmembrane</keyword>
<feature type="transmembrane region" description="Helical" evidence="1">
    <location>
        <begin position="266"/>
        <end position="286"/>
    </location>
</feature>
<reference evidence="2 3" key="1">
    <citation type="submission" date="2017-08" db="EMBL/GenBank/DDBJ databases">
        <title>Draft genome sequences of 64 type strains of genus Staph aureus.</title>
        <authorList>
            <person name="Cole K."/>
            <person name="Golubchik T."/>
            <person name="Russell J."/>
            <person name="Foster D."/>
            <person name="Llewelyn M."/>
            <person name="Wilson D."/>
            <person name="Crook D."/>
            <person name="Paul J."/>
        </authorList>
    </citation>
    <scope>NUCLEOTIDE SEQUENCE [LARGE SCALE GENOMIC DNA]</scope>
    <source>
        <strain evidence="2 3">DSM 21968</strain>
    </source>
</reference>
<dbReference type="EMBL" id="PPRF01000015">
    <property type="protein sequence ID" value="PNZ29475.1"/>
    <property type="molecule type" value="Genomic_DNA"/>
</dbReference>
<keyword evidence="2" id="KW-0645">Protease</keyword>
<feature type="transmembrane region" description="Helical" evidence="1">
    <location>
        <begin position="29"/>
        <end position="47"/>
    </location>
</feature>
<dbReference type="Pfam" id="PF05145">
    <property type="entry name" value="AbrB"/>
    <property type="match status" value="1"/>
</dbReference>
<dbReference type="InterPro" id="IPR017516">
    <property type="entry name" value="AbrB_dup"/>
</dbReference>
<proteinExistence type="predicted"/>
<feature type="transmembrane region" description="Helical" evidence="1">
    <location>
        <begin position="141"/>
        <end position="166"/>
    </location>
</feature>
<sequence length="359" mass="40033">MRNQNAINNLLVLSVSIICGWILWRCHIILPWMFGPIIGSLIVVKLFKKDVKWPSWLSELGLIMLGVQIGSSFTRQVIVDIQSHWLSIVIVNVLTLILALIVSYGFRKIANVNDETAVLSVIPGALSQMLVMAEENKRADLLVVSLTQTSRIIFVVILVPILAFLFQGEPEKHTDVVKSPLLTETLHIEHILILIIGIAVVYAIMKRINFPTKMLLAPIVVLIIWNLSTERVFTLDAPIIAAAQVIYMVRVGVQIAHLTNQLKGRIALAIAFQNILLIAGTLFMVWGLQYLNHIPLNTMFLGAAPGGMAQIVLVALDTGADVAIVSSFHIFRIFFILMLIAPLIDVYFKYRSKKMNNNT</sequence>
<feature type="transmembrane region" description="Helical" evidence="1">
    <location>
        <begin position="328"/>
        <end position="348"/>
    </location>
</feature>
<dbReference type="NCBIfam" id="TIGR03082">
    <property type="entry name" value="Gneg_AbrB_dup"/>
    <property type="match status" value="2"/>
</dbReference>
<dbReference type="AlphaFoldDB" id="A0A2K3YV60"/>